<organism evidence="2 3">
    <name type="scientific">Linum trigynum</name>
    <dbReference type="NCBI Taxonomy" id="586398"/>
    <lineage>
        <taxon>Eukaryota</taxon>
        <taxon>Viridiplantae</taxon>
        <taxon>Streptophyta</taxon>
        <taxon>Embryophyta</taxon>
        <taxon>Tracheophyta</taxon>
        <taxon>Spermatophyta</taxon>
        <taxon>Magnoliopsida</taxon>
        <taxon>eudicotyledons</taxon>
        <taxon>Gunneridae</taxon>
        <taxon>Pentapetalae</taxon>
        <taxon>rosids</taxon>
        <taxon>fabids</taxon>
        <taxon>Malpighiales</taxon>
        <taxon>Linaceae</taxon>
        <taxon>Linum</taxon>
    </lineage>
</organism>
<reference evidence="2 3" key="1">
    <citation type="submission" date="2024-04" db="EMBL/GenBank/DDBJ databases">
        <authorList>
            <person name="Fracassetti M."/>
        </authorList>
    </citation>
    <scope>NUCLEOTIDE SEQUENCE [LARGE SCALE GENOMIC DNA]</scope>
</reference>
<sequence>MFLPTLMAHYDMRTNNFIFGEGENKKVLTIYCMLIGLFVVCLTFWLIALCSSDLQQVLTIKDEDVACVYGIPLGGAEIDLVKANKSMLKVLKEELSMEGNRERNVKVVELTESTKCRGRERRRPPVAVAVR</sequence>
<keyword evidence="1" id="KW-0472">Membrane</keyword>
<keyword evidence="1" id="KW-1133">Transmembrane helix</keyword>
<gene>
    <name evidence="2" type="ORF">LTRI10_LOCUS21125</name>
</gene>
<protein>
    <submittedName>
        <fullName evidence="2">Uncharacterized protein</fullName>
    </submittedName>
</protein>
<name>A0AAV2E124_9ROSI</name>
<evidence type="ECO:0000313" key="2">
    <source>
        <dbReference type="EMBL" id="CAL1379616.1"/>
    </source>
</evidence>
<dbReference type="AlphaFoldDB" id="A0AAV2E124"/>
<evidence type="ECO:0000313" key="3">
    <source>
        <dbReference type="Proteomes" id="UP001497516"/>
    </source>
</evidence>
<accession>A0AAV2E124</accession>
<proteinExistence type="predicted"/>
<feature type="transmembrane region" description="Helical" evidence="1">
    <location>
        <begin position="28"/>
        <end position="51"/>
    </location>
</feature>
<keyword evidence="3" id="KW-1185">Reference proteome</keyword>
<dbReference type="Proteomes" id="UP001497516">
    <property type="component" value="Chromosome 3"/>
</dbReference>
<evidence type="ECO:0000256" key="1">
    <source>
        <dbReference type="SAM" id="Phobius"/>
    </source>
</evidence>
<keyword evidence="1" id="KW-0812">Transmembrane</keyword>
<dbReference type="EMBL" id="OZ034816">
    <property type="protein sequence ID" value="CAL1379616.1"/>
    <property type="molecule type" value="Genomic_DNA"/>
</dbReference>